<sequence length="328" mass="35881">MEKLVNEILWGSDEGVSDEGGDDAPESAGAREWEASANVTGVARVGAMPGPVEVVEAQGYVEAQNVRIDWSKVLHEGAEFAKDTMDLLPLLSNPLSVGEVHWQKLFEDGEAFGKDAFRSMEAILGERSGDPEIGQQAWLQAALRVVHQVVAATANDNLCSWYKEPPSCVREFSTRCLRDVASTWSGRRSDLYWSEALGTGYLELPNNPVKALRAIIQLYCLPFVDAIHPDAILAQHTTLAHHIPPNAAPGGIKPIVRPVSVSDPLGSSQWYLGELQVNQAWRVIAEAPLPPTPVLVADTGLDTEHEDLRHNLWINEEEKDGTALLDDD</sequence>
<dbReference type="GO" id="GO:0004252">
    <property type="term" value="F:serine-type endopeptidase activity"/>
    <property type="evidence" value="ECO:0007669"/>
    <property type="project" value="UniProtKB-EC"/>
</dbReference>
<gene>
    <name evidence="4" type="ORF">GNI_132760</name>
</gene>
<feature type="region of interest" description="Disordered" evidence="3">
    <location>
        <begin position="11"/>
        <end position="35"/>
    </location>
</feature>
<evidence type="ECO:0000256" key="1">
    <source>
        <dbReference type="ARBA" id="ARBA00023529"/>
    </source>
</evidence>
<comment type="caution">
    <text evidence="4">The sequence shown here is derived from an EMBL/GenBank/DDBJ whole genome shotgun (WGS) entry which is preliminary data.</text>
</comment>
<comment type="catalytic activity">
    <reaction evidence="1">
        <text>Hydrolysis of proteins with broad specificity for peptide bonds, and a preference for a large uncharged residue in P1. Hydrolyzes peptide amides.</text>
        <dbReference type="EC" id="3.4.21.62"/>
    </reaction>
</comment>
<dbReference type="EMBL" id="AFNH02000989">
    <property type="protein sequence ID" value="EZG46904.1"/>
    <property type="molecule type" value="Genomic_DNA"/>
</dbReference>
<dbReference type="Gene3D" id="3.40.50.200">
    <property type="entry name" value="Peptidase S8/S53 domain"/>
    <property type="match status" value="1"/>
</dbReference>
<feature type="compositionally biased region" description="Acidic residues" evidence="3">
    <location>
        <begin position="15"/>
        <end position="25"/>
    </location>
</feature>
<dbReference type="RefSeq" id="XP_011132235.1">
    <property type="nucleotide sequence ID" value="XM_011133933.1"/>
</dbReference>
<dbReference type="GO" id="GO:0006508">
    <property type="term" value="P:proteolysis"/>
    <property type="evidence" value="ECO:0007669"/>
    <property type="project" value="InterPro"/>
</dbReference>
<dbReference type="Proteomes" id="UP000019763">
    <property type="component" value="Unassembled WGS sequence"/>
</dbReference>
<reference evidence="4" key="1">
    <citation type="submission" date="2013-12" db="EMBL/GenBank/DDBJ databases">
        <authorList>
            <person name="Omoto C.K."/>
            <person name="Sibley D."/>
            <person name="Venepally P."/>
            <person name="Hadjithomas M."/>
            <person name="Karamycheva S."/>
            <person name="Brunk B."/>
            <person name="Roos D."/>
            <person name="Caler E."/>
            <person name="Lorenzi H."/>
        </authorList>
    </citation>
    <scope>NUCLEOTIDE SEQUENCE</scope>
</reference>
<accession>A0A023B183</accession>
<dbReference type="AlphaFoldDB" id="A0A023B183"/>
<evidence type="ECO:0000313" key="4">
    <source>
        <dbReference type="EMBL" id="EZG46904.1"/>
    </source>
</evidence>
<evidence type="ECO:0000313" key="5">
    <source>
        <dbReference type="Proteomes" id="UP000019763"/>
    </source>
</evidence>
<dbReference type="EC" id="3.4.21.62" evidence="2"/>
<dbReference type="GeneID" id="22914657"/>
<proteinExistence type="predicted"/>
<organism evidence="4 5">
    <name type="scientific">Gregarina niphandrodes</name>
    <name type="common">Septate eugregarine</name>
    <dbReference type="NCBI Taxonomy" id="110365"/>
    <lineage>
        <taxon>Eukaryota</taxon>
        <taxon>Sar</taxon>
        <taxon>Alveolata</taxon>
        <taxon>Apicomplexa</taxon>
        <taxon>Conoidasida</taxon>
        <taxon>Gregarinasina</taxon>
        <taxon>Eugregarinorida</taxon>
        <taxon>Gregarinidae</taxon>
        <taxon>Gregarina</taxon>
    </lineage>
</organism>
<protein>
    <recommendedName>
        <fullName evidence="2">subtilisin</fullName>
        <ecNumber evidence="2">3.4.21.62</ecNumber>
    </recommendedName>
</protein>
<dbReference type="VEuPathDB" id="CryptoDB:GNI_132760"/>
<evidence type="ECO:0000256" key="2">
    <source>
        <dbReference type="ARBA" id="ARBA00023619"/>
    </source>
</evidence>
<feature type="non-terminal residue" evidence="4">
    <location>
        <position position="328"/>
    </location>
</feature>
<dbReference type="InterPro" id="IPR036852">
    <property type="entry name" value="Peptidase_S8/S53_dom_sf"/>
</dbReference>
<name>A0A023B183_GRENI</name>
<keyword evidence="5" id="KW-1185">Reference proteome</keyword>
<evidence type="ECO:0000256" key="3">
    <source>
        <dbReference type="SAM" id="MobiDB-lite"/>
    </source>
</evidence>